<evidence type="ECO:0000313" key="7">
    <source>
        <dbReference type="EMBL" id="KAJ3175571.1"/>
    </source>
</evidence>
<name>A0AAD5TG36_9FUNG</name>
<dbReference type="GO" id="GO:0006355">
    <property type="term" value="P:regulation of DNA-templated transcription"/>
    <property type="evidence" value="ECO:0007669"/>
    <property type="project" value="InterPro"/>
</dbReference>
<evidence type="ECO:0000256" key="2">
    <source>
        <dbReference type="ARBA" id="ARBA00022853"/>
    </source>
</evidence>
<evidence type="ECO:0000256" key="1">
    <source>
        <dbReference type="ARBA" id="ARBA00004123"/>
    </source>
</evidence>
<protein>
    <recommendedName>
        <fullName evidence="6">MRG domain-containing protein</fullName>
    </recommendedName>
</protein>
<keyword evidence="8" id="KW-1185">Reference proteome</keyword>
<keyword evidence="3" id="KW-0805">Transcription regulation</keyword>
<comment type="caution">
    <text evidence="7">The sequence shown here is derived from an EMBL/GenBank/DDBJ whole genome shotgun (WGS) entry which is preliminary data.</text>
</comment>
<accession>A0AAD5TG36</accession>
<dbReference type="GO" id="GO:0035267">
    <property type="term" value="C:NuA4 histone acetyltransferase complex"/>
    <property type="evidence" value="ECO:0007669"/>
    <property type="project" value="TreeGrafter"/>
</dbReference>
<evidence type="ECO:0000256" key="3">
    <source>
        <dbReference type="ARBA" id="ARBA00023015"/>
    </source>
</evidence>
<evidence type="ECO:0000256" key="5">
    <source>
        <dbReference type="ARBA" id="ARBA00023242"/>
    </source>
</evidence>
<sequence length="96" mass="10786">MVAGVENSRKRRRDSVLKTPDEEFVPELPNLKLSVPDLLKEFLNHDHHKVVQEQQLIPLPRTPSVSTILADYMEVTLANTDADADEVEAVVDGLKL</sequence>
<comment type="subcellular location">
    <subcellularLocation>
        <location evidence="1">Nucleus</location>
    </subcellularLocation>
</comment>
<evidence type="ECO:0000259" key="6">
    <source>
        <dbReference type="Pfam" id="PF05712"/>
    </source>
</evidence>
<dbReference type="EMBL" id="JADGJQ010000050">
    <property type="protein sequence ID" value="KAJ3175571.1"/>
    <property type="molecule type" value="Genomic_DNA"/>
</dbReference>
<dbReference type="PANTHER" id="PTHR10880:SF15">
    <property type="entry name" value="MSL COMPLEX SUBUNIT 3"/>
    <property type="match status" value="1"/>
</dbReference>
<dbReference type="PROSITE" id="PS51640">
    <property type="entry name" value="MRG"/>
    <property type="match status" value="1"/>
</dbReference>
<evidence type="ECO:0000313" key="8">
    <source>
        <dbReference type="Proteomes" id="UP001212152"/>
    </source>
</evidence>
<dbReference type="GO" id="GO:0005634">
    <property type="term" value="C:nucleus"/>
    <property type="evidence" value="ECO:0007669"/>
    <property type="project" value="UniProtKB-SubCell"/>
</dbReference>
<keyword evidence="5" id="KW-0539">Nucleus</keyword>
<dbReference type="GO" id="GO:0006325">
    <property type="term" value="P:chromatin organization"/>
    <property type="evidence" value="ECO:0007669"/>
    <property type="project" value="UniProtKB-KW"/>
</dbReference>
<dbReference type="InterPro" id="IPR038217">
    <property type="entry name" value="MRG_C_sf"/>
</dbReference>
<organism evidence="7 8">
    <name type="scientific">Geranomyces variabilis</name>
    <dbReference type="NCBI Taxonomy" id="109894"/>
    <lineage>
        <taxon>Eukaryota</taxon>
        <taxon>Fungi</taxon>
        <taxon>Fungi incertae sedis</taxon>
        <taxon>Chytridiomycota</taxon>
        <taxon>Chytridiomycota incertae sedis</taxon>
        <taxon>Chytridiomycetes</taxon>
        <taxon>Spizellomycetales</taxon>
        <taxon>Powellomycetaceae</taxon>
        <taxon>Geranomyces</taxon>
    </lineage>
</organism>
<dbReference type="InterPro" id="IPR008676">
    <property type="entry name" value="MRG"/>
</dbReference>
<dbReference type="InterPro" id="IPR026541">
    <property type="entry name" value="MRG_dom"/>
</dbReference>
<dbReference type="PANTHER" id="PTHR10880">
    <property type="entry name" value="MORTALITY FACTOR 4-LIKE PROTEIN"/>
    <property type="match status" value="1"/>
</dbReference>
<keyword evidence="4" id="KW-0804">Transcription</keyword>
<evidence type="ECO:0000256" key="4">
    <source>
        <dbReference type="ARBA" id="ARBA00023163"/>
    </source>
</evidence>
<dbReference type="AlphaFoldDB" id="A0AAD5TG36"/>
<dbReference type="Pfam" id="PF05712">
    <property type="entry name" value="MRG"/>
    <property type="match status" value="1"/>
</dbReference>
<reference evidence="7" key="1">
    <citation type="submission" date="2020-05" db="EMBL/GenBank/DDBJ databases">
        <title>Phylogenomic resolution of chytrid fungi.</title>
        <authorList>
            <person name="Stajich J.E."/>
            <person name="Amses K."/>
            <person name="Simmons R."/>
            <person name="Seto K."/>
            <person name="Myers J."/>
            <person name="Bonds A."/>
            <person name="Quandt C.A."/>
            <person name="Barry K."/>
            <person name="Liu P."/>
            <person name="Grigoriev I."/>
            <person name="Longcore J.E."/>
            <person name="James T.Y."/>
        </authorList>
    </citation>
    <scope>NUCLEOTIDE SEQUENCE</scope>
    <source>
        <strain evidence="7">JEL0379</strain>
    </source>
</reference>
<feature type="domain" description="MRG" evidence="6">
    <location>
        <begin position="10"/>
        <end position="94"/>
    </location>
</feature>
<dbReference type="Gene3D" id="1.10.274.30">
    <property type="entry name" value="MRG domain"/>
    <property type="match status" value="1"/>
</dbReference>
<proteinExistence type="predicted"/>
<dbReference type="Proteomes" id="UP001212152">
    <property type="component" value="Unassembled WGS sequence"/>
</dbReference>
<gene>
    <name evidence="7" type="ORF">HDU87_006068</name>
</gene>
<keyword evidence="2" id="KW-0156">Chromatin regulator</keyword>